<name>A0A2H4SJN1_CORMI</name>
<evidence type="ECO:0000256" key="1">
    <source>
        <dbReference type="SAM" id="MobiDB-lite"/>
    </source>
</evidence>
<organism evidence="2 3">
    <name type="scientific">Cordyceps militaris</name>
    <name type="common">Caterpillar fungus</name>
    <name type="synonym">Clavaria militaris</name>
    <dbReference type="NCBI Taxonomy" id="73501"/>
    <lineage>
        <taxon>Eukaryota</taxon>
        <taxon>Fungi</taxon>
        <taxon>Dikarya</taxon>
        <taxon>Ascomycota</taxon>
        <taxon>Pezizomycotina</taxon>
        <taxon>Sordariomycetes</taxon>
        <taxon>Hypocreomycetidae</taxon>
        <taxon>Hypocreales</taxon>
        <taxon>Cordycipitaceae</taxon>
        <taxon>Cordyceps</taxon>
    </lineage>
</organism>
<feature type="compositionally biased region" description="Basic and acidic residues" evidence="1">
    <location>
        <begin position="395"/>
        <end position="414"/>
    </location>
</feature>
<accession>A0A2H4SJN1</accession>
<dbReference type="VEuPathDB" id="FungiDB:A9K55_008956"/>
<dbReference type="EMBL" id="CP023324">
    <property type="protein sequence ID" value="ATY63315.1"/>
    <property type="molecule type" value="Genomic_DNA"/>
</dbReference>
<feature type="compositionally biased region" description="Polar residues" evidence="1">
    <location>
        <begin position="415"/>
        <end position="433"/>
    </location>
</feature>
<gene>
    <name evidence="2" type="ORF">A9K55_008956</name>
</gene>
<feature type="region of interest" description="Disordered" evidence="1">
    <location>
        <begin position="363"/>
        <end position="433"/>
    </location>
</feature>
<evidence type="ECO:0000313" key="3">
    <source>
        <dbReference type="Proteomes" id="UP000323067"/>
    </source>
</evidence>
<proteinExistence type="predicted"/>
<evidence type="ECO:0000313" key="2">
    <source>
        <dbReference type="EMBL" id="ATY63315.1"/>
    </source>
</evidence>
<feature type="compositionally biased region" description="Basic and acidic residues" evidence="1">
    <location>
        <begin position="363"/>
        <end position="376"/>
    </location>
</feature>
<reference evidence="2 3" key="1">
    <citation type="journal article" date="2017" name="BMC Genomics">
        <title>Chromosome level assembly and secondary metabolite potential of the parasitic fungus Cordyceps militaris.</title>
        <authorList>
            <person name="Kramer G.J."/>
            <person name="Nodwell J.R."/>
        </authorList>
    </citation>
    <scope>NUCLEOTIDE SEQUENCE [LARGE SCALE GENOMIC DNA]</scope>
    <source>
        <strain evidence="2 3">ATCC 34164</strain>
    </source>
</reference>
<protein>
    <submittedName>
        <fullName evidence="2">Uncharacterized protein</fullName>
    </submittedName>
</protein>
<dbReference type="VEuPathDB" id="FungiDB:CCM_08705"/>
<dbReference type="Proteomes" id="UP000323067">
    <property type="component" value="Chromosome vii"/>
</dbReference>
<dbReference type="AlphaFoldDB" id="A0A2H4SJN1"/>
<sequence length="433" mass="50462">MPTSLLKKIFGYLKMEFELPSLTQENLHNRVPLKNRFDRTKPEEANIYVEKEWSCENVDWLSISNTCKKLRGVINGLRGPEAALDVMFVPNVGLFPTWTVSPRYQGWKKPKNRKPQPLRIVVRIVRFEDNLFPSEWVEAALHKPVEGDEKGLHRTFWSLFTVFTIFIAGRLRFLRHPSRENCNFVRAVYREGAAYWLSEVQIKFEEVDYYPAGGIVVQEIEKQHVGWNQMQICEDATPFGRAIFEKPLKRESSASESRARPVAPTNRTYSYQLATEVFEVYCDIKCYQFTYCDEYSNTATTYMEKVFVSHPQITPVVKNGLRDERLGRKKVVHNSSTFSSKQDSTGVEEMLYWCRHLNYGRDDKPDPSDGKELGRRDNRRRRKRDDDAEDAEADDNQRVAKRMQELTLDDRDYASRTSNQSMAMAASLTNYPL</sequence>